<keyword evidence="1" id="KW-1133">Transmembrane helix</keyword>
<dbReference type="EMBL" id="FSSB01000030">
    <property type="protein sequence ID" value="SIO96429.1"/>
    <property type="molecule type" value="Genomic_DNA"/>
</dbReference>
<dbReference type="AlphaFoldDB" id="A0A1N6MAF5"/>
<keyword evidence="1" id="KW-0812">Transmembrane</keyword>
<feature type="transmembrane region" description="Helical" evidence="1">
    <location>
        <begin position="7"/>
        <end position="26"/>
    </location>
</feature>
<reference evidence="2" key="2">
    <citation type="submission" date="2019-11" db="EMBL/GenBank/DDBJ databases">
        <authorList>
            <person name="January G."/>
            <person name="Bunk B."/>
        </authorList>
    </citation>
    <scope>NUCLEOTIDE SEQUENCE</scope>
    <source>
        <strain evidence="2">3.6</strain>
    </source>
</reference>
<keyword evidence="1" id="KW-0472">Membrane</keyword>
<name>A0A1N6MAF5_9VIBR</name>
<dbReference type="Proteomes" id="UP000184774">
    <property type="component" value="Unassembled WGS sequence"/>
</dbReference>
<proteinExistence type="predicted"/>
<accession>A0A1N6MAF5</accession>
<evidence type="ECO:0000313" key="3">
    <source>
        <dbReference type="EMBL" id="SIO96429.1"/>
    </source>
</evidence>
<reference evidence="3 4" key="1">
    <citation type="submission" date="2016-12" db="EMBL/GenBank/DDBJ databases">
        <authorList>
            <person name="Song W.-J."/>
            <person name="Kurnit D.M."/>
        </authorList>
    </citation>
    <scope>NUCLEOTIDE SEQUENCE [LARGE SCALE GENOMIC DNA]</scope>
    <source>
        <strain evidence="3 4">CECT 9026</strain>
    </source>
</reference>
<evidence type="ECO:0000313" key="5">
    <source>
        <dbReference type="Proteomes" id="UP000515264"/>
    </source>
</evidence>
<reference evidence="2 5" key="3">
    <citation type="journal article" date="2020" name="J. Nat. Prod.">
        <title>Genomics-Metabolomics Profiling Disclosed Marine Vibrio spartinae 3.6 as a Producer of a New Branched Side Chain Prodigiosin.</title>
        <authorList>
            <person name="Vitale G.A."/>
            <person name="Sciarretta M."/>
            <person name="Palma Esposito F."/>
            <person name="January G.G."/>
            <person name="Giaccio M."/>
            <person name="Bunk B."/>
            <person name="Sproer C."/>
            <person name="Bajerski F."/>
            <person name="Power D."/>
            <person name="Festa C."/>
            <person name="Monti M.C."/>
            <person name="D'Auria M.V."/>
            <person name="de Pascale D."/>
        </authorList>
    </citation>
    <scope>NUCLEOTIDE SEQUENCE [LARGE SCALE GENOMIC DNA]</scope>
    <source>
        <strain evidence="2 5">3.6</strain>
    </source>
</reference>
<evidence type="ECO:0000313" key="4">
    <source>
        <dbReference type="Proteomes" id="UP000184774"/>
    </source>
</evidence>
<dbReference type="EMBL" id="CP046269">
    <property type="protein sequence ID" value="QMV16605.1"/>
    <property type="molecule type" value="Genomic_DNA"/>
</dbReference>
<evidence type="ECO:0000313" key="2">
    <source>
        <dbReference type="EMBL" id="QMV16605.1"/>
    </source>
</evidence>
<sequence length="31" mass="3770">MRHKDWFDALVVVSWISIWSLLVYFLPYSVV</sequence>
<evidence type="ECO:0000256" key="1">
    <source>
        <dbReference type="SAM" id="Phobius"/>
    </source>
</evidence>
<dbReference type="Proteomes" id="UP000515264">
    <property type="component" value="Chromosome 2"/>
</dbReference>
<keyword evidence="5" id="KW-1185">Reference proteome</keyword>
<gene>
    <name evidence="3" type="ORF">VSP9026_04218</name>
    <name evidence="2" type="ORF">Vspart_04001</name>
</gene>
<organism evidence="3 4">
    <name type="scientific">Vibrio spartinae</name>
    <dbReference type="NCBI Taxonomy" id="1918945"/>
    <lineage>
        <taxon>Bacteria</taxon>
        <taxon>Pseudomonadati</taxon>
        <taxon>Pseudomonadota</taxon>
        <taxon>Gammaproteobacteria</taxon>
        <taxon>Vibrionales</taxon>
        <taxon>Vibrionaceae</taxon>
        <taxon>Vibrio</taxon>
    </lineage>
</organism>
<protein>
    <submittedName>
        <fullName evidence="3">Uncharacterized protein</fullName>
    </submittedName>
</protein>